<feature type="domain" description="DNA/RNA non-specific endonuclease/pyrophosphatase/phosphodiesterase" evidence="8">
    <location>
        <begin position="144"/>
        <end position="379"/>
    </location>
</feature>
<evidence type="ECO:0000313" key="9">
    <source>
        <dbReference type="EnsemblMetazoa" id="MDOA009725-PA"/>
    </source>
</evidence>
<protein>
    <recommendedName>
        <fullName evidence="10">DNA/RNA non-specific endonuclease domain-containing protein</fullName>
    </recommendedName>
</protein>
<reference evidence="9" key="1">
    <citation type="submission" date="2020-05" db="UniProtKB">
        <authorList>
            <consortium name="EnsemblMetazoa"/>
        </authorList>
    </citation>
    <scope>IDENTIFICATION</scope>
    <source>
        <strain evidence="9">Aabys</strain>
    </source>
</reference>
<sequence>MEVSKLFVLVLAVSVLAITANACSITLPDDIQGFAPVILVKNNPSSGDYQLFKPTGRTTDIPEGASLYLVCTGNKNVITSLNVASLVLQCSADQFVDANNNAYNLYDIVCKSIPSSTLRLTSDGCSQNRGTIFEAGYMVDQTFYGPVFEMCYDNVTETTYYTHNVINGAAIDYNIKESTRRSFSAEGLKLTTTKTNNYYTQKNQIERFENYFGPDQSYIDSINYLARGHLTPDADFVFGYEQLSTYYYANVEPEFQPVNAGNWLRVEELARSVAASHGNDLETYNGAFGQLQLPTVNGKMVDIYLDDAKQFGVPEYYFKVLLNRASDAAIVFVSVNNPHAVDGESREICDSVCDEADLKHANFPTLSKGYTFCCRLEDFKLSYDGLPEDVEANNLLVRKV</sequence>
<keyword evidence="5" id="KW-0479">Metal-binding</keyword>
<dbReference type="GO" id="GO:0005634">
    <property type="term" value="C:nucleus"/>
    <property type="evidence" value="ECO:0007669"/>
    <property type="project" value="TreeGrafter"/>
</dbReference>
<dbReference type="GO" id="GO:0006309">
    <property type="term" value="P:apoptotic DNA fragmentation"/>
    <property type="evidence" value="ECO:0007669"/>
    <property type="project" value="TreeGrafter"/>
</dbReference>
<dbReference type="EnsemblMetazoa" id="MDOA009725-RA">
    <property type="protein sequence ID" value="MDOA009725-PA"/>
    <property type="gene ID" value="MDOA009725"/>
</dbReference>
<keyword evidence="3" id="KW-0255">Endonuclease</keyword>
<dbReference type="PANTHER" id="PTHR13966">
    <property type="entry name" value="ENDONUCLEASE RELATED"/>
    <property type="match status" value="1"/>
</dbReference>
<dbReference type="InterPro" id="IPR044929">
    <property type="entry name" value="DNA/RNA_non-sp_Endonuclease_sf"/>
</dbReference>
<evidence type="ECO:0000256" key="6">
    <source>
        <dbReference type="SAM" id="SignalP"/>
    </source>
</evidence>
<keyword evidence="2" id="KW-0540">Nuclease</keyword>
<dbReference type="GO" id="GO:0046872">
    <property type="term" value="F:metal ion binding"/>
    <property type="evidence" value="ECO:0007669"/>
    <property type="project" value="UniProtKB-KW"/>
</dbReference>
<evidence type="ECO:0000256" key="1">
    <source>
        <dbReference type="ARBA" id="ARBA00010052"/>
    </source>
</evidence>
<proteinExistence type="inferred from homology"/>
<evidence type="ECO:0000259" key="7">
    <source>
        <dbReference type="SMART" id="SM00477"/>
    </source>
</evidence>
<feature type="domain" description="ENPP1-3/EXOG-like endonuclease/phosphodiesterase" evidence="7">
    <location>
        <begin position="148"/>
        <end position="369"/>
    </location>
</feature>
<dbReference type="GO" id="GO:0005743">
    <property type="term" value="C:mitochondrial inner membrane"/>
    <property type="evidence" value="ECO:0007669"/>
    <property type="project" value="TreeGrafter"/>
</dbReference>
<evidence type="ECO:0000256" key="2">
    <source>
        <dbReference type="ARBA" id="ARBA00022722"/>
    </source>
</evidence>
<comment type="similarity">
    <text evidence="1">Belongs to the DNA/RNA non-specific endonuclease family.</text>
</comment>
<evidence type="ECO:0000256" key="3">
    <source>
        <dbReference type="ARBA" id="ARBA00022759"/>
    </source>
</evidence>
<dbReference type="SMART" id="SM00892">
    <property type="entry name" value="Endonuclease_NS"/>
    <property type="match status" value="1"/>
</dbReference>
<dbReference type="AlphaFoldDB" id="A0A1I8MYH1"/>
<feature type="active site" description="Proton acceptor" evidence="4">
    <location>
        <position position="229"/>
    </location>
</feature>
<dbReference type="InterPro" id="IPR044925">
    <property type="entry name" value="His-Me_finger_sf"/>
</dbReference>
<dbReference type="eggNOG" id="ENOG502S2JM">
    <property type="taxonomic scope" value="Eukaryota"/>
</dbReference>
<feature type="chain" id="PRO_5044561009" description="DNA/RNA non-specific endonuclease domain-containing protein" evidence="6">
    <location>
        <begin position="23"/>
        <end position="400"/>
    </location>
</feature>
<dbReference type="STRING" id="7370.A0A1I8MYH1"/>
<evidence type="ECO:0000256" key="4">
    <source>
        <dbReference type="PIRSR" id="PIRSR640255-1"/>
    </source>
</evidence>
<dbReference type="GO" id="GO:0003676">
    <property type="term" value="F:nucleic acid binding"/>
    <property type="evidence" value="ECO:0007669"/>
    <property type="project" value="InterPro"/>
</dbReference>
<feature type="binding site" evidence="5">
    <location>
        <position position="259"/>
    </location>
    <ligand>
        <name>Mg(2+)</name>
        <dbReference type="ChEBI" id="CHEBI:18420"/>
        <note>catalytic</note>
    </ligand>
</feature>
<evidence type="ECO:0000259" key="8">
    <source>
        <dbReference type="SMART" id="SM00892"/>
    </source>
</evidence>
<dbReference type="InterPro" id="IPR040255">
    <property type="entry name" value="Non-specific_endonuclease"/>
</dbReference>
<organism evidence="9">
    <name type="scientific">Musca domestica</name>
    <name type="common">House fly</name>
    <dbReference type="NCBI Taxonomy" id="7370"/>
    <lineage>
        <taxon>Eukaryota</taxon>
        <taxon>Metazoa</taxon>
        <taxon>Ecdysozoa</taxon>
        <taxon>Arthropoda</taxon>
        <taxon>Hexapoda</taxon>
        <taxon>Insecta</taxon>
        <taxon>Pterygota</taxon>
        <taxon>Neoptera</taxon>
        <taxon>Endopterygota</taxon>
        <taxon>Diptera</taxon>
        <taxon>Brachycera</taxon>
        <taxon>Muscomorpha</taxon>
        <taxon>Muscoidea</taxon>
        <taxon>Muscidae</taxon>
        <taxon>Musca</taxon>
    </lineage>
</organism>
<dbReference type="Pfam" id="PF01223">
    <property type="entry name" value="Endonuclease_NS"/>
    <property type="match status" value="1"/>
</dbReference>
<accession>A0A1I8MYH1</accession>
<dbReference type="KEGG" id="mde:101891285"/>
<keyword evidence="6" id="KW-0732">Signal</keyword>
<dbReference type="Gene3D" id="3.40.570.10">
    <property type="entry name" value="Extracellular Endonuclease, subunit A"/>
    <property type="match status" value="1"/>
</dbReference>
<dbReference type="InterPro" id="IPR001604">
    <property type="entry name" value="Endo_G_ENPP1-like_dom"/>
</dbReference>
<dbReference type="InterPro" id="IPR020821">
    <property type="entry name" value="ENPP1-3/EXOG-like_nuc-like"/>
</dbReference>
<evidence type="ECO:0000256" key="5">
    <source>
        <dbReference type="PIRSR" id="PIRSR640255-2"/>
    </source>
</evidence>
<dbReference type="RefSeq" id="XP_005182499.2">
    <property type="nucleotide sequence ID" value="XM_005182442.4"/>
</dbReference>
<dbReference type="VEuPathDB" id="VectorBase:MDOA009725"/>
<dbReference type="VEuPathDB" id="VectorBase:MDOMA2_018583"/>
<name>A0A1I8MYH1_MUSDO</name>
<dbReference type="SUPFAM" id="SSF54060">
    <property type="entry name" value="His-Me finger endonucleases"/>
    <property type="match status" value="1"/>
</dbReference>
<dbReference type="GO" id="GO:0004521">
    <property type="term" value="F:RNA endonuclease activity"/>
    <property type="evidence" value="ECO:0007669"/>
    <property type="project" value="TreeGrafter"/>
</dbReference>
<dbReference type="GO" id="GO:0000014">
    <property type="term" value="F:single-stranded DNA endodeoxyribonuclease activity"/>
    <property type="evidence" value="ECO:0007669"/>
    <property type="project" value="TreeGrafter"/>
</dbReference>
<keyword evidence="3" id="KW-0378">Hydrolase</keyword>
<gene>
    <name evidence="9" type="primary">101891285</name>
</gene>
<dbReference type="SMART" id="SM00477">
    <property type="entry name" value="NUC"/>
    <property type="match status" value="1"/>
</dbReference>
<evidence type="ECO:0008006" key="10">
    <source>
        <dbReference type="Google" id="ProtNLM"/>
    </source>
</evidence>
<feature type="signal peptide" evidence="6">
    <location>
        <begin position="1"/>
        <end position="22"/>
    </location>
</feature>
<dbReference type="PANTHER" id="PTHR13966:SF17">
    <property type="entry name" value="ENDONUCLEASE-RELATED"/>
    <property type="match status" value="1"/>
</dbReference>
<dbReference type="OrthoDB" id="8194122at2759"/>